<dbReference type="EMBL" id="JAGTJQ010000009">
    <property type="protein sequence ID" value="KAH7025072.1"/>
    <property type="molecule type" value="Genomic_DNA"/>
</dbReference>
<dbReference type="GO" id="GO:0043531">
    <property type="term" value="F:ADP binding"/>
    <property type="evidence" value="ECO:0007669"/>
    <property type="project" value="InterPro"/>
</dbReference>
<evidence type="ECO:0000259" key="1">
    <source>
        <dbReference type="Pfam" id="PF00931"/>
    </source>
</evidence>
<dbReference type="Pfam" id="PF13424">
    <property type="entry name" value="TPR_12"/>
    <property type="match status" value="2"/>
</dbReference>
<accession>A0A9P8Y1G7</accession>
<sequence>MQVLSVGTGIGDAVEIGGSWLSIINALKKMATSSKKVATTLQSRYGGSGRYYRFNVDHGIQDITLSDWEKSSKISAHTNNYLNENMSKIKTFVDNFVGIDQGGKAMDDQELASSTIGAGRHTQRMPVELGGPTKASRHYIPLDENERFVGRKTQLNQLKALFDKRRPKVALVGLGGMGKTQVALQIAYWVKECRREHSVFWLPALSDGSFEQACADIVSTFDIPTAADNDDARKALRRYLSSDSAGKWLLVVDNADDMKLLFSTPEAPGGLNQYLPKSRHGVTLFTTRFTEVAFSVAGSDVVELHEMDPEEAKAFMTKSVAQKDLLRDDAVTATLLEKLAYLPLAITQAAAYLNIKKTPAAEYLKLLDATEADAIGLMSEEFRDDTRYEGSRNAVATTWLVSFDHIRDSDPAAAELLSFVSCIEAKGIPQSLLPRFEPAQQLASAIGTLCAYAFLTWRGDSKIFDMHRLVQLAARNQLRQAGLEAQEMRKAIRHVQYVFPDDDYENRETWREYLPHAFRLLSSGDGDDMEEKYTLNFWVGRCLLADGRVKEAVRHLEETRRWREGRFQEDHPGRLASQHTLASAYLADGQVKKAVELLEYVVTVRGRTLAEEHRNRLASQHGLALAYLEDRQVKKAVELLEYTVAVKGRTLSEEHPSQLTSQHALALAYRADGQVKEAVELLEHIVAVRRRTLVEDHPDRLASQHQLASANREDGQVKKAVELLEYVVRVRGRTLSEEHPARLASQHGLAMAYRADGQVNKAVELLKYVVALQRRAFAEDHPSRLVSQEALALMLLDYKLVDLAGPF</sequence>
<dbReference type="AlphaFoldDB" id="A0A9P8Y1G7"/>
<dbReference type="GeneID" id="70184666"/>
<dbReference type="SUPFAM" id="SSF52540">
    <property type="entry name" value="P-loop containing nucleoside triphosphate hydrolases"/>
    <property type="match status" value="1"/>
</dbReference>
<gene>
    <name evidence="2" type="ORF">B0I36DRAFT_332488</name>
</gene>
<dbReference type="PANTHER" id="PTHR46082">
    <property type="entry name" value="ATP/GTP-BINDING PROTEIN-RELATED"/>
    <property type="match status" value="1"/>
</dbReference>
<keyword evidence="3" id="KW-1185">Reference proteome</keyword>
<reference evidence="2" key="1">
    <citation type="journal article" date="2021" name="Nat. Commun.">
        <title>Genetic determinants of endophytism in the Arabidopsis root mycobiome.</title>
        <authorList>
            <person name="Mesny F."/>
            <person name="Miyauchi S."/>
            <person name="Thiergart T."/>
            <person name="Pickel B."/>
            <person name="Atanasova L."/>
            <person name="Karlsson M."/>
            <person name="Huettel B."/>
            <person name="Barry K.W."/>
            <person name="Haridas S."/>
            <person name="Chen C."/>
            <person name="Bauer D."/>
            <person name="Andreopoulos W."/>
            <person name="Pangilinan J."/>
            <person name="LaButti K."/>
            <person name="Riley R."/>
            <person name="Lipzen A."/>
            <person name="Clum A."/>
            <person name="Drula E."/>
            <person name="Henrissat B."/>
            <person name="Kohler A."/>
            <person name="Grigoriev I.V."/>
            <person name="Martin F.M."/>
            <person name="Hacquard S."/>
        </authorList>
    </citation>
    <scope>NUCLEOTIDE SEQUENCE</scope>
    <source>
        <strain evidence="2">MPI-CAGE-CH-0230</strain>
    </source>
</reference>
<dbReference type="OrthoDB" id="5086500at2759"/>
<dbReference type="Pfam" id="PF00931">
    <property type="entry name" value="NB-ARC"/>
    <property type="match status" value="1"/>
</dbReference>
<evidence type="ECO:0000313" key="3">
    <source>
        <dbReference type="Proteomes" id="UP000756346"/>
    </source>
</evidence>
<dbReference type="Pfam" id="PF13374">
    <property type="entry name" value="TPR_10"/>
    <property type="match status" value="2"/>
</dbReference>
<dbReference type="InterPro" id="IPR011990">
    <property type="entry name" value="TPR-like_helical_dom_sf"/>
</dbReference>
<dbReference type="InterPro" id="IPR053137">
    <property type="entry name" value="NLR-like"/>
</dbReference>
<organism evidence="2 3">
    <name type="scientific">Microdochium trichocladiopsis</name>
    <dbReference type="NCBI Taxonomy" id="1682393"/>
    <lineage>
        <taxon>Eukaryota</taxon>
        <taxon>Fungi</taxon>
        <taxon>Dikarya</taxon>
        <taxon>Ascomycota</taxon>
        <taxon>Pezizomycotina</taxon>
        <taxon>Sordariomycetes</taxon>
        <taxon>Xylariomycetidae</taxon>
        <taxon>Xylariales</taxon>
        <taxon>Microdochiaceae</taxon>
        <taxon>Microdochium</taxon>
    </lineage>
</organism>
<dbReference type="InterPro" id="IPR027417">
    <property type="entry name" value="P-loop_NTPase"/>
</dbReference>
<proteinExistence type="predicted"/>
<name>A0A9P8Y1G7_9PEZI</name>
<protein>
    <recommendedName>
        <fullName evidence="1">NB-ARC domain-containing protein</fullName>
    </recommendedName>
</protein>
<dbReference type="InterPro" id="IPR002182">
    <property type="entry name" value="NB-ARC"/>
</dbReference>
<dbReference type="RefSeq" id="XP_046008620.1">
    <property type="nucleotide sequence ID" value="XM_046155120.1"/>
</dbReference>
<dbReference type="SUPFAM" id="SSF48452">
    <property type="entry name" value="TPR-like"/>
    <property type="match status" value="2"/>
</dbReference>
<dbReference type="Gene3D" id="3.40.50.300">
    <property type="entry name" value="P-loop containing nucleotide triphosphate hydrolases"/>
    <property type="match status" value="1"/>
</dbReference>
<dbReference type="Proteomes" id="UP000756346">
    <property type="component" value="Unassembled WGS sequence"/>
</dbReference>
<evidence type="ECO:0000313" key="2">
    <source>
        <dbReference type="EMBL" id="KAH7025072.1"/>
    </source>
</evidence>
<comment type="caution">
    <text evidence="2">The sequence shown here is derived from an EMBL/GenBank/DDBJ whole genome shotgun (WGS) entry which is preliminary data.</text>
</comment>
<feature type="domain" description="NB-ARC" evidence="1">
    <location>
        <begin position="160"/>
        <end position="324"/>
    </location>
</feature>
<dbReference type="PANTHER" id="PTHR46082:SF6">
    <property type="entry name" value="AAA+ ATPASE DOMAIN-CONTAINING PROTEIN-RELATED"/>
    <property type="match status" value="1"/>
</dbReference>
<dbReference type="Gene3D" id="1.25.40.10">
    <property type="entry name" value="Tetratricopeptide repeat domain"/>
    <property type="match status" value="2"/>
</dbReference>